<dbReference type="Gene3D" id="1.10.530.10">
    <property type="match status" value="1"/>
</dbReference>
<evidence type="ECO:0000256" key="1">
    <source>
        <dbReference type="SAM" id="SignalP"/>
    </source>
</evidence>
<proteinExistence type="predicted"/>
<accession>A0ABV1SBK6</accession>
<organism evidence="2 3">
    <name type="scientific">Thioclava kandeliae</name>
    <dbReference type="NCBI Taxonomy" id="3070818"/>
    <lineage>
        <taxon>Bacteria</taxon>
        <taxon>Pseudomonadati</taxon>
        <taxon>Pseudomonadota</taxon>
        <taxon>Alphaproteobacteria</taxon>
        <taxon>Rhodobacterales</taxon>
        <taxon>Paracoccaceae</taxon>
        <taxon>Thioclava</taxon>
    </lineage>
</organism>
<evidence type="ECO:0000313" key="2">
    <source>
        <dbReference type="EMBL" id="MER5170289.1"/>
    </source>
</evidence>
<keyword evidence="1" id="KW-0732">Signal</keyword>
<keyword evidence="3" id="KW-1185">Reference proteome</keyword>
<feature type="chain" id="PRO_5046082300" evidence="1">
    <location>
        <begin position="26"/>
        <end position="289"/>
    </location>
</feature>
<gene>
    <name evidence="2" type="ORF">VSX56_00755</name>
</gene>
<protein>
    <submittedName>
        <fullName evidence="2">Uncharacterized protein</fullName>
    </submittedName>
</protein>
<evidence type="ECO:0000313" key="3">
    <source>
        <dbReference type="Proteomes" id="UP001438953"/>
    </source>
</evidence>
<comment type="caution">
    <text evidence="2">The sequence shown here is derived from an EMBL/GenBank/DDBJ whole genome shotgun (WGS) entry which is preliminary data.</text>
</comment>
<dbReference type="SUPFAM" id="SSF53955">
    <property type="entry name" value="Lysozyme-like"/>
    <property type="match status" value="1"/>
</dbReference>
<dbReference type="InterPro" id="IPR023346">
    <property type="entry name" value="Lysozyme-like_dom_sf"/>
</dbReference>
<dbReference type="Proteomes" id="UP001438953">
    <property type="component" value="Unassembled WGS sequence"/>
</dbReference>
<name>A0ABV1SBK6_9RHOB</name>
<feature type="signal peptide" evidence="1">
    <location>
        <begin position="1"/>
        <end position="25"/>
    </location>
</feature>
<dbReference type="EMBL" id="JAYWLC010000001">
    <property type="protein sequence ID" value="MER5170289.1"/>
    <property type="molecule type" value="Genomic_DNA"/>
</dbReference>
<sequence>MCQYGFFLRALPLALASLATAPVAAQPVSLLAAQGGTVERSQALIPSLQGQSAATPLVELASLPTKEQAAAVAAEAGPLLPGSLFAGTGGSSFFAPMPRRVRANRTAENPDSLMDPMEPIARLAPFMRQGSDEAQWIRHLIAQAEAGPAGYDAVNYGAKRRPARAPSQMTLGQIYQWIDATPGQPHAIGRYQFIPTTLRRLANMLELDTSTRFSPDIQDRLADLLLEEAGLSRLIAGTLSRQGFMNNLAKIWAGLPTSTGQSHYHGYAGNKATMTWAKFDREMARIFPG</sequence>
<reference evidence="2 3" key="1">
    <citation type="submission" date="2024-06" db="EMBL/GenBank/DDBJ databases">
        <title>Thioclava kandeliae sp. nov. from a rhizosphere soil sample of Kandelia candel in a mangrove.</title>
        <authorList>
            <person name="Mu T."/>
        </authorList>
    </citation>
    <scope>NUCLEOTIDE SEQUENCE [LARGE SCALE GENOMIC DNA]</scope>
    <source>
        <strain evidence="2 3">CPCC 100088</strain>
    </source>
</reference>
<dbReference type="RefSeq" id="WP_350934130.1">
    <property type="nucleotide sequence ID" value="NZ_JAYWLC010000001.1"/>
</dbReference>